<evidence type="ECO:0000313" key="2">
    <source>
        <dbReference type="Proteomes" id="UP000694251"/>
    </source>
</evidence>
<proteinExistence type="predicted"/>
<dbReference type="AlphaFoldDB" id="A0A8T2AKA2"/>
<comment type="caution">
    <text evidence="1">The sequence shown here is derived from an EMBL/GenBank/DDBJ whole genome shotgun (WGS) entry which is preliminary data.</text>
</comment>
<sequence>MAKHTAAFKVRRAPHGGLSRFRLFAASSDHPQRFSEPFVLSAQIQFYLLPLSLEIPMPPPPPSRPFSTYFLFLLLL</sequence>
<gene>
    <name evidence="1" type="ORF">ISN44_As09g016640</name>
</gene>
<dbReference type="EMBL" id="JAEFBJ010000009">
    <property type="protein sequence ID" value="KAG7573374.1"/>
    <property type="molecule type" value="Genomic_DNA"/>
</dbReference>
<dbReference type="Proteomes" id="UP000694251">
    <property type="component" value="Chromosome 9"/>
</dbReference>
<accession>A0A8T2AKA2</accession>
<reference evidence="1 2" key="1">
    <citation type="submission" date="2020-12" db="EMBL/GenBank/DDBJ databases">
        <title>Concerted genomic and epigenomic changes stabilize Arabidopsis allopolyploids.</title>
        <authorList>
            <person name="Chen Z."/>
        </authorList>
    </citation>
    <scope>NUCLEOTIDE SEQUENCE [LARGE SCALE GENOMIC DNA]</scope>
    <source>
        <strain evidence="1">As9502</strain>
        <tissue evidence="1">Leaf</tissue>
    </source>
</reference>
<protein>
    <submittedName>
        <fullName evidence="1">Uncharacterized protein</fullName>
    </submittedName>
</protein>
<name>A0A8T2AKA2_ARASU</name>
<organism evidence="1 2">
    <name type="scientific">Arabidopsis suecica</name>
    <name type="common">Swedish thale-cress</name>
    <name type="synonym">Cardaminopsis suecica</name>
    <dbReference type="NCBI Taxonomy" id="45249"/>
    <lineage>
        <taxon>Eukaryota</taxon>
        <taxon>Viridiplantae</taxon>
        <taxon>Streptophyta</taxon>
        <taxon>Embryophyta</taxon>
        <taxon>Tracheophyta</taxon>
        <taxon>Spermatophyta</taxon>
        <taxon>Magnoliopsida</taxon>
        <taxon>eudicotyledons</taxon>
        <taxon>Gunneridae</taxon>
        <taxon>Pentapetalae</taxon>
        <taxon>rosids</taxon>
        <taxon>malvids</taxon>
        <taxon>Brassicales</taxon>
        <taxon>Brassicaceae</taxon>
        <taxon>Camelineae</taxon>
        <taxon>Arabidopsis</taxon>
    </lineage>
</organism>
<keyword evidence="2" id="KW-1185">Reference proteome</keyword>
<evidence type="ECO:0000313" key="1">
    <source>
        <dbReference type="EMBL" id="KAG7573374.1"/>
    </source>
</evidence>